<keyword evidence="1" id="KW-0812">Transmembrane</keyword>
<name>A0A2U2ADN5_9GAMM</name>
<reference evidence="3" key="1">
    <citation type="submission" date="2018-05" db="EMBL/GenBank/DDBJ databases">
        <title>Ignatzschineria dubaiensis sp. nov., isolated from necrotic foot tissues of dromedaries (Camelus dromedarius) and associated maggots in Dubai, United Arab Emirates.</title>
        <authorList>
            <person name="Tsang C.C."/>
            <person name="Tang J.Y.M."/>
            <person name="Fong J.Y.H."/>
            <person name="Kinne J."/>
            <person name="Lee H.H."/>
            <person name="Joseph M."/>
            <person name="Jose S."/>
            <person name="Schuster R.K."/>
            <person name="Tang Y."/>
            <person name="Sivakumar S."/>
            <person name="Chen J.H.K."/>
            <person name="Teng J.L.L."/>
            <person name="Lau S.K.P."/>
            <person name="Wernery U."/>
            <person name="Woo P.C.Y."/>
        </authorList>
    </citation>
    <scope>NUCLEOTIDE SEQUENCE [LARGE SCALE GENOMIC DNA]</scope>
    <source>
        <strain evidence="3">KCTC 22644</strain>
    </source>
</reference>
<evidence type="ECO:0000256" key="1">
    <source>
        <dbReference type="SAM" id="Phobius"/>
    </source>
</evidence>
<sequence>MKKSYTEDSKKIPPKLEEWRSFLLLAVIILPILAVCAIGAYGFFIWFMQLLFWGPPV</sequence>
<dbReference type="InterPro" id="IPR010649">
    <property type="entry name" value="NapE_TorE"/>
</dbReference>
<evidence type="ECO:0000313" key="2">
    <source>
        <dbReference type="EMBL" id="PWD80763.1"/>
    </source>
</evidence>
<gene>
    <name evidence="2" type="ORF">DC083_06540</name>
</gene>
<evidence type="ECO:0000313" key="3">
    <source>
        <dbReference type="Proteomes" id="UP000245020"/>
    </source>
</evidence>
<comment type="caution">
    <text evidence="2">The sequence shown here is derived from an EMBL/GenBank/DDBJ whole genome shotgun (WGS) entry which is preliminary data.</text>
</comment>
<accession>A0A2U2ADN5</accession>
<dbReference type="RefSeq" id="WP_109189419.1">
    <property type="nucleotide sequence ID" value="NZ_BMYA01000002.1"/>
</dbReference>
<dbReference type="Proteomes" id="UP000245020">
    <property type="component" value="Unassembled WGS sequence"/>
</dbReference>
<dbReference type="EMBL" id="QEWQ01000004">
    <property type="protein sequence ID" value="PWD80763.1"/>
    <property type="molecule type" value="Genomic_DNA"/>
</dbReference>
<dbReference type="Pfam" id="PF06796">
    <property type="entry name" value="NapE"/>
    <property type="match status" value="1"/>
</dbReference>
<keyword evidence="1" id="KW-1133">Transmembrane helix</keyword>
<keyword evidence="1" id="KW-0472">Membrane</keyword>
<protein>
    <submittedName>
        <fullName evidence="2">TorE protein</fullName>
    </submittedName>
</protein>
<dbReference type="AlphaFoldDB" id="A0A2U2ADN5"/>
<keyword evidence="3" id="KW-1185">Reference proteome</keyword>
<proteinExistence type="predicted"/>
<organism evidence="2 3">
    <name type="scientific">Ignatzschineria ureiclastica</name>
    <dbReference type="NCBI Taxonomy" id="472582"/>
    <lineage>
        <taxon>Bacteria</taxon>
        <taxon>Pseudomonadati</taxon>
        <taxon>Pseudomonadota</taxon>
        <taxon>Gammaproteobacteria</taxon>
        <taxon>Cardiobacteriales</taxon>
        <taxon>Ignatzschineriaceae</taxon>
        <taxon>Ignatzschineria</taxon>
    </lineage>
</organism>
<feature type="transmembrane region" description="Helical" evidence="1">
    <location>
        <begin position="21"/>
        <end position="47"/>
    </location>
</feature>